<reference evidence="4" key="1">
    <citation type="submission" date="2022-10" db="EMBL/GenBank/DDBJ databases">
        <title>Genome assembly of Pristionchus species.</title>
        <authorList>
            <person name="Yoshida K."/>
            <person name="Sommer R.J."/>
        </authorList>
    </citation>
    <scope>NUCLEOTIDE SEQUENCE [LARGE SCALE GENOMIC DNA]</scope>
    <source>
        <strain evidence="4">RS5460</strain>
    </source>
</reference>
<accession>A0AAN5D8K3</accession>
<dbReference type="GO" id="GO:0008270">
    <property type="term" value="F:zinc ion binding"/>
    <property type="evidence" value="ECO:0007669"/>
    <property type="project" value="UniProtKB-KW"/>
</dbReference>
<dbReference type="EMBL" id="BTRK01000006">
    <property type="protein sequence ID" value="GMR57625.1"/>
    <property type="molecule type" value="Genomic_DNA"/>
</dbReference>
<keyword evidence="1" id="KW-0862">Zinc</keyword>
<dbReference type="InterPro" id="IPR013087">
    <property type="entry name" value="Znf_C2H2_type"/>
</dbReference>
<keyword evidence="4" id="KW-1185">Reference proteome</keyword>
<comment type="caution">
    <text evidence="3">The sequence shown here is derived from an EMBL/GenBank/DDBJ whole genome shotgun (WGS) entry which is preliminary data.</text>
</comment>
<evidence type="ECO:0000259" key="2">
    <source>
        <dbReference type="PROSITE" id="PS50157"/>
    </source>
</evidence>
<feature type="domain" description="C2H2-type" evidence="2">
    <location>
        <begin position="1"/>
        <end position="28"/>
    </location>
</feature>
<dbReference type="PROSITE" id="PS50157">
    <property type="entry name" value="ZINC_FINGER_C2H2_2"/>
    <property type="match status" value="1"/>
</dbReference>
<name>A0AAN5D8K3_9BILA</name>
<keyword evidence="1" id="KW-0479">Metal-binding</keyword>
<sequence>YDCDTCGSEFVRSEDLRYHQALNEGLQTHTFLMEKPVDEEPNDCPSTYTSHPYDNAILVTSDEEESNKENMPMYYPYPGTSHPLYNQNSAPFDVRESNIV</sequence>
<gene>
    <name evidence="3" type="ORF">PMAYCL1PPCAC_27820</name>
</gene>
<organism evidence="3 4">
    <name type="scientific">Pristionchus mayeri</name>
    <dbReference type="NCBI Taxonomy" id="1317129"/>
    <lineage>
        <taxon>Eukaryota</taxon>
        <taxon>Metazoa</taxon>
        <taxon>Ecdysozoa</taxon>
        <taxon>Nematoda</taxon>
        <taxon>Chromadorea</taxon>
        <taxon>Rhabditida</taxon>
        <taxon>Rhabditina</taxon>
        <taxon>Diplogasteromorpha</taxon>
        <taxon>Diplogasteroidea</taxon>
        <taxon>Neodiplogasteridae</taxon>
        <taxon>Pristionchus</taxon>
    </lineage>
</organism>
<dbReference type="AlphaFoldDB" id="A0AAN5D8K3"/>
<feature type="non-terminal residue" evidence="3">
    <location>
        <position position="100"/>
    </location>
</feature>
<protein>
    <recommendedName>
        <fullName evidence="2">C2H2-type domain-containing protein</fullName>
    </recommendedName>
</protein>
<evidence type="ECO:0000313" key="3">
    <source>
        <dbReference type="EMBL" id="GMR57625.1"/>
    </source>
</evidence>
<proteinExistence type="predicted"/>
<feature type="non-terminal residue" evidence="3">
    <location>
        <position position="1"/>
    </location>
</feature>
<evidence type="ECO:0000313" key="4">
    <source>
        <dbReference type="Proteomes" id="UP001328107"/>
    </source>
</evidence>
<keyword evidence="1" id="KW-0863">Zinc-finger</keyword>
<evidence type="ECO:0000256" key="1">
    <source>
        <dbReference type="PROSITE-ProRule" id="PRU00042"/>
    </source>
</evidence>
<dbReference type="Proteomes" id="UP001328107">
    <property type="component" value="Unassembled WGS sequence"/>
</dbReference>